<gene>
    <name evidence="2" type="ORF">R3P38DRAFT_3195292</name>
</gene>
<evidence type="ECO:0000256" key="1">
    <source>
        <dbReference type="SAM" id="MobiDB-lite"/>
    </source>
</evidence>
<feature type="region of interest" description="Disordered" evidence="1">
    <location>
        <begin position="83"/>
        <end position="159"/>
    </location>
</feature>
<proteinExistence type="predicted"/>
<protein>
    <submittedName>
        <fullName evidence="2">Uncharacterized protein</fullName>
    </submittedName>
</protein>
<evidence type="ECO:0000313" key="3">
    <source>
        <dbReference type="Proteomes" id="UP001362999"/>
    </source>
</evidence>
<dbReference type="Proteomes" id="UP001362999">
    <property type="component" value="Unassembled WGS sequence"/>
</dbReference>
<feature type="region of interest" description="Disordered" evidence="1">
    <location>
        <begin position="1"/>
        <end position="65"/>
    </location>
</feature>
<evidence type="ECO:0000313" key="2">
    <source>
        <dbReference type="EMBL" id="KAK7023268.1"/>
    </source>
</evidence>
<accession>A0AAW0BB52</accession>
<reference evidence="2 3" key="1">
    <citation type="journal article" date="2024" name="J Genomics">
        <title>Draft genome sequencing and assembly of Favolaschia claudopus CIRM-BRFM 2984 isolated from oak limbs.</title>
        <authorList>
            <person name="Navarro D."/>
            <person name="Drula E."/>
            <person name="Chaduli D."/>
            <person name="Cazenave R."/>
            <person name="Ahrendt S."/>
            <person name="Wang J."/>
            <person name="Lipzen A."/>
            <person name="Daum C."/>
            <person name="Barry K."/>
            <person name="Grigoriev I.V."/>
            <person name="Favel A."/>
            <person name="Rosso M.N."/>
            <person name="Martin F."/>
        </authorList>
    </citation>
    <scope>NUCLEOTIDE SEQUENCE [LARGE SCALE GENOMIC DNA]</scope>
    <source>
        <strain evidence="2 3">CIRM-BRFM 2984</strain>
    </source>
</reference>
<feature type="compositionally biased region" description="Low complexity" evidence="1">
    <location>
        <begin position="117"/>
        <end position="129"/>
    </location>
</feature>
<name>A0AAW0BB52_9AGAR</name>
<dbReference type="AlphaFoldDB" id="A0AAW0BB52"/>
<feature type="compositionally biased region" description="Basic and acidic residues" evidence="1">
    <location>
        <begin position="10"/>
        <end position="23"/>
    </location>
</feature>
<comment type="caution">
    <text evidence="2">The sequence shown here is derived from an EMBL/GenBank/DDBJ whole genome shotgun (WGS) entry which is preliminary data.</text>
</comment>
<keyword evidence="3" id="KW-1185">Reference proteome</keyword>
<sequence>MTGYTTFCDPKYKPDPGHEDKAAHTKSPRGIFYAVINTESTDGGVYTSEQSRDRALSKYGGDARTFTSSTWREISRLWYEDCEKHHQHSPPSTSPPTPETPPASLPPLPPSPKKRGGSPSKSTSPSKRAVSPSKSASTARRDVSPTKSAAGKASIPKFPTPVSTLDIAEQFAQLYGQSDPADSFPLMYAVSGVNRIFQVRERALAVLRRTPGADLIFADNEEEVSKFIEEEALRMRQSGGK</sequence>
<dbReference type="EMBL" id="JAWWNJ010000036">
    <property type="protein sequence ID" value="KAK7023268.1"/>
    <property type="molecule type" value="Genomic_DNA"/>
</dbReference>
<organism evidence="2 3">
    <name type="scientific">Favolaschia claudopus</name>
    <dbReference type="NCBI Taxonomy" id="2862362"/>
    <lineage>
        <taxon>Eukaryota</taxon>
        <taxon>Fungi</taxon>
        <taxon>Dikarya</taxon>
        <taxon>Basidiomycota</taxon>
        <taxon>Agaricomycotina</taxon>
        <taxon>Agaricomycetes</taxon>
        <taxon>Agaricomycetidae</taxon>
        <taxon>Agaricales</taxon>
        <taxon>Marasmiineae</taxon>
        <taxon>Mycenaceae</taxon>
        <taxon>Favolaschia</taxon>
    </lineage>
</organism>
<feature type="compositionally biased region" description="Pro residues" evidence="1">
    <location>
        <begin position="92"/>
        <end position="111"/>
    </location>
</feature>